<evidence type="ECO:0000256" key="10">
    <source>
        <dbReference type="ARBA" id="ARBA00023034"/>
    </source>
</evidence>
<evidence type="ECO:0000256" key="11">
    <source>
        <dbReference type="ARBA" id="ARBA00023136"/>
    </source>
</evidence>
<dbReference type="Pfam" id="PF01762">
    <property type="entry name" value="Galactosyl_T"/>
    <property type="match status" value="1"/>
</dbReference>
<evidence type="ECO:0000256" key="2">
    <source>
        <dbReference type="ARBA" id="ARBA00004323"/>
    </source>
</evidence>
<dbReference type="Proteomes" id="UP001159364">
    <property type="component" value="Linkage Group LG05"/>
</dbReference>
<evidence type="ECO:0000313" key="15">
    <source>
        <dbReference type="Proteomes" id="UP001159364"/>
    </source>
</evidence>
<accession>A0AAV8TDC2</accession>
<evidence type="ECO:0000313" key="14">
    <source>
        <dbReference type="EMBL" id="KAJ8764872.1"/>
    </source>
</evidence>
<keyword evidence="9 13" id="KW-1133">Transmembrane helix</keyword>
<keyword evidence="10 13" id="KW-0333">Golgi apparatus</keyword>
<comment type="subcellular location">
    <subcellularLocation>
        <location evidence="2 13">Golgi apparatus membrane</location>
        <topology evidence="2 13">Single-pass type II membrane protein</topology>
    </subcellularLocation>
</comment>
<evidence type="ECO:0000256" key="1">
    <source>
        <dbReference type="ARBA" id="ARBA00001936"/>
    </source>
</evidence>
<keyword evidence="6" id="KW-0808">Transferase</keyword>
<comment type="similarity">
    <text evidence="4 13">Belongs to the glycosyltransferase 31 family.</text>
</comment>
<comment type="pathway">
    <text evidence="3">Protein modification; protein glycosylation.</text>
</comment>
<keyword evidence="8 13" id="KW-0735">Signal-anchor</keyword>
<evidence type="ECO:0000256" key="4">
    <source>
        <dbReference type="ARBA" id="ARBA00008661"/>
    </source>
</evidence>
<evidence type="ECO:0000256" key="3">
    <source>
        <dbReference type="ARBA" id="ARBA00004922"/>
    </source>
</evidence>
<dbReference type="InterPro" id="IPR002659">
    <property type="entry name" value="Glyco_trans_31"/>
</dbReference>
<name>A0AAV8TDC2_9ROSI</name>
<evidence type="ECO:0000256" key="8">
    <source>
        <dbReference type="ARBA" id="ARBA00022968"/>
    </source>
</evidence>
<comment type="caution">
    <text evidence="14">The sequence shown here is derived from an EMBL/GenBank/DDBJ whole genome shotgun (WGS) entry which is preliminary data.</text>
</comment>
<dbReference type="PANTHER" id="PTHR11214:SF348">
    <property type="entry name" value="HEXOSYLTRANSFERASE"/>
    <property type="match status" value="1"/>
</dbReference>
<proteinExistence type="inferred from homology"/>
<evidence type="ECO:0000256" key="9">
    <source>
        <dbReference type="ARBA" id="ARBA00022989"/>
    </source>
</evidence>
<evidence type="ECO:0000256" key="13">
    <source>
        <dbReference type="RuleBase" id="RU363063"/>
    </source>
</evidence>
<dbReference type="PANTHER" id="PTHR11214">
    <property type="entry name" value="BETA-1,3-N-ACETYLGLUCOSAMINYLTRANSFERASE"/>
    <property type="match status" value="1"/>
</dbReference>
<dbReference type="GO" id="GO:0008378">
    <property type="term" value="F:galactosyltransferase activity"/>
    <property type="evidence" value="ECO:0007669"/>
    <property type="project" value="TreeGrafter"/>
</dbReference>
<sequence length="222" mass="25079">MSRASSNRLFLSGFGSRFSALFFAMFATMATVYVASRLWQDAECRLRLVRELDRRNGQGDAVISVDDSFKIIACREQQKKLSALESDLSAARQAGFISKDLNEKDKTEPKKKMLAVIGIITSFGRKRYRDAIRKAWMPTGNALTKLEDEKGIVMRFVIGRSGNHGDSFDLEIESENKQSNDFIVLDGQVEAAEEHPKKAKLYFVHAVENWEAEFNAKVNDNV</sequence>
<keyword evidence="12 13" id="KW-0464">Manganese</keyword>
<organism evidence="14 15">
    <name type="scientific">Erythroxylum novogranatense</name>
    <dbReference type="NCBI Taxonomy" id="1862640"/>
    <lineage>
        <taxon>Eukaryota</taxon>
        <taxon>Viridiplantae</taxon>
        <taxon>Streptophyta</taxon>
        <taxon>Embryophyta</taxon>
        <taxon>Tracheophyta</taxon>
        <taxon>Spermatophyta</taxon>
        <taxon>Magnoliopsida</taxon>
        <taxon>eudicotyledons</taxon>
        <taxon>Gunneridae</taxon>
        <taxon>Pentapetalae</taxon>
        <taxon>rosids</taxon>
        <taxon>fabids</taxon>
        <taxon>Malpighiales</taxon>
        <taxon>Erythroxylaceae</taxon>
        <taxon>Erythroxylum</taxon>
    </lineage>
</organism>
<evidence type="ECO:0000256" key="12">
    <source>
        <dbReference type="ARBA" id="ARBA00023211"/>
    </source>
</evidence>
<evidence type="ECO:0000256" key="6">
    <source>
        <dbReference type="ARBA" id="ARBA00022679"/>
    </source>
</evidence>
<dbReference type="GO" id="GO:0000139">
    <property type="term" value="C:Golgi membrane"/>
    <property type="evidence" value="ECO:0007669"/>
    <property type="project" value="UniProtKB-SubCell"/>
</dbReference>
<feature type="transmembrane region" description="Helical" evidence="13">
    <location>
        <begin position="20"/>
        <end position="39"/>
    </location>
</feature>
<dbReference type="EC" id="2.4.1.-" evidence="13"/>
<protein>
    <recommendedName>
        <fullName evidence="13">Hexosyltransferase</fullName>
        <ecNumber evidence="13">2.4.1.-</ecNumber>
    </recommendedName>
</protein>
<gene>
    <name evidence="14" type="ORF">K2173_010337</name>
</gene>
<evidence type="ECO:0000256" key="7">
    <source>
        <dbReference type="ARBA" id="ARBA00022692"/>
    </source>
</evidence>
<dbReference type="EMBL" id="JAIWQS010000005">
    <property type="protein sequence ID" value="KAJ8764872.1"/>
    <property type="molecule type" value="Genomic_DNA"/>
</dbReference>
<keyword evidence="11 13" id="KW-0472">Membrane</keyword>
<keyword evidence="15" id="KW-1185">Reference proteome</keyword>
<reference evidence="14 15" key="1">
    <citation type="submission" date="2021-09" db="EMBL/GenBank/DDBJ databases">
        <title>Genomic insights and catalytic innovation underlie evolution of tropane alkaloids biosynthesis.</title>
        <authorList>
            <person name="Wang Y.-J."/>
            <person name="Tian T."/>
            <person name="Huang J.-P."/>
            <person name="Huang S.-X."/>
        </authorList>
    </citation>
    <scope>NUCLEOTIDE SEQUENCE [LARGE SCALE GENOMIC DNA]</scope>
    <source>
        <strain evidence="14">KIB-2018</strain>
        <tissue evidence="14">Leaf</tissue>
    </source>
</reference>
<keyword evidence="5 13" id="KW-0328">Glycosyltransferase</keyword>
<evidence type="ECO:0000256" key="5">
    <source>
        <dbReference type="ARBA" id="ARBA00022676"/>
    </source>
</evidence>
<comment type="cofactor">
    <cofactor evidence="1 13">
        <name>Mn(2+)</name>
        <dbReference type="ChEBI" id="CHEBI:29035"/>
    </cofactor>
</comment>
<dbReference type="AlphaFoldDB" id="A0AAV8TDC2"/>
<keyword evidence="7 13" id="KW-0812">Transmembrane</keyword>